<dbReference type="AlphaFoldDB" id="A0A0F9V941"/>
<dbReference type="EMBL" id="LAZR01000629">
    <property type="protein sequence ID" value="KKN62313.1"/>
    <property type="molecule type" value="Genomic_DNA"/>
</dbReference>
<evidence type="ECO:0000313" key="1">
    <source>
        <dbReference type="EMBL" id="KKN62313.1"/>
    </source>
</evidence>
<proteinExistence type="predicted"/>
<gene>
    <name evidence="1" type="ORF">LCGC14_0513270</name>
</gene>
<accession>A0A0F9V941</accession>
<organism evidence="1">
    <name type="scientific">marine sediment metagenome</name>
    <dbReference type="NCBI Taxonomy" id="412755"/>
    <lineage>
        <taxon>unclassified sequences</taxon>
        <taxon>metagenomes</taxon>
        <taxon>ecological metagenomes</taxon>
    </lineage>
</organism>
<evidence type="ECO:0008006" key="2">
    <source>
        <dbReference type="Google" id="ProtNLM"/>
    </source>
</evidence>
<comment type="caution">
    <text evidence="1">The sequence shown here is derived from an EMBL/GenBank/DDBJ whole genome shotgun (WGS) entry which is preliminary data.</text>
</comment>
<name>A0A0F9V941_9ZZZZ</name>
<reference evidence="1" key="1">
    <citation type="journal article" date="2015" name="Nature">
        <title>Complex archaea that bridge the gap between prokaryotes and eukaryotes.</title>
        <authorList>
            <person name="Spang A."/>
            <person name="Saw J.H."/>
            <person name="Jorgensen S.L."/>
            <person name="Zaremba-Niedzwiedzka K."/>
            <person name="Martijn J."/>
            <person name="Lind A.E."/>
            <person name="van Eijk R."/>
            <person name="Schleper C."/>
            <person name="Guy L."/>
            <person name="Ettema T.J."/>
        </authorList>
    </citation>
    <scope>NUCLEOTIDE SEQUENCE</scope>
</reference>
<sequence>MSEMKHPILEKSKIIKATVIALVVGALLLVVAVLPAEYGIDPTGAGKVLGFSKLYVPESNQTDDLGMMVSISNLPLIKLEKAGSGPDVARPVEADNSAPEEQLATREDETKVVVPAGKGIEFKINMLKYGTMKYEWTTTNNEVLYFDFHGEVKQKVEPKEVYFESYTISNSHNMVGTFLAPYEGKHGWFFRNTSNEDVTVNLRLKGQYAL</sequence>
<protein>
    <recommendedName>
        <fullName evidence="2">GOLD domain-containing protein</fullName>
    </recommendedName>
</protein>